<dbReference type="EMBL" id="ML996087">
    <property type="protein sequence ID" value="KAF2151563.1"/>
    <property type="molecule type" value="Genomic_DNA"/>
</dbReference>
<dbReference type="NCBIfam" id="TIGR02335">
    <property type="entry name" value="hydr_PhnA"/>
    <property type="match status" value="1"/>
</dbReference>
<evidence type="ECO:0000313" key="2">
    <source>
        <dbReference type="Proteomes" id="UP000799439"/>
    </source>
</evidence>
<dbReference type="CDD" id="cd16018">
    <property type="entry name" value="Enpp"/>
    <property type="match status" value="1"/>
</dbReference>
<dbReference type="InterPro" id="IPR002591">
    <property type="entry name" value="Phosphodiest/P_Trfase"/>
</dbReference>
<name>A0A9P4J365_9PEZI</name>
<comment type="caution">
    <text evidence="1">The sequence shown here is derived from an EMBL/GenBank/DDBJ whole genome shotgun (WGS) entry which is preliminary data.</text>
</comment>
<sequence>MPLTKSSEFVELHGRKYQLPTQPLVAVCIDGFDPEYLERGCKDGILPVLTRWMKTGFHTTARCAMPSLTCPNNLSIITGAPTSIHGIAGNYFLDKFSKQEHMVLDDSTMHGSTILADLADAGKRVAAITAKDKLRRIIQHGLSPVKGAICFSSQCASECSLEEHGIANVASWLGQPLPPQYSGELSLFVLDAGLKLLQEGRVDVMYLTLSDYIQHKYAPGAPEADDFMSKIDTRLGALEQAGALIAVTGDHGMSAKSAENGSPNVLFLEDFLASQWPETQPRVICPIADSFVKHHGALGGFVRVHFMVECPQKIDQILGAIRDLPQVFLAWTGDEAAANLEMPVDREGDIVVIANKDAVIGARSSEHDMSIFASHPLRSHGGLSEQEIPLLRSQAIANCRDREWRNFDIFDLLLNH</sequence>
<dbReference type="Gene3D" id="3.40.720.10">
    <property type="entry name" value="Alkaline Phosphatase, subunit A"/>
    <property type="match status" value="1"/>
</dbReference>
<dbReference type="PANTHER" id="PTHR10151">
    <property type="entry name" value="ECTONUCLEOTIDE PYROPHOSPHATASE/PHOSPHODIESTERASE"/>
    <property type="match status" value="1"/>
</dbReference>
<reference evidence="1" key="1">
    <citation type="journal article" date="2020" name="Stud. Mycol.">
        <title>101 Dothideomycetes genomes: a test case for predicting lifestyles and emergence of pathogens.</title>
        <authorList>
            <person name="Haridas S."/>
            <person name="Albert R."/>
            <person name="Binder M."/>
            <person name="Bloem J."/>
            <person name="Labutti K."/>
            <person name="Salamov A."/>
            <person name="Andreopoulos B."/>
            <person name="Baker S."/>
            <person name="Barry K."/>
            <person name="Bills G."/>
            <person name="Bluhm B."/>
            <person name="Cannon C."/>
            <person name="Castanera R."/>
            <person name="Culley D."/>
            <person name="Daum C."/>
            <person name="Ezra D."/>
            <person name="Gonzalez J."/>
            <person name="Henrissat B."/>
            <person name="Kuo A."/>
            <person name="Liang C."/>
            <person name="Lipzen A."/>
            <person name="Lutzoni F."/>
            <person name="Magnuson J."/>
            <person name="Mondo S."/>
            <person name="Nolan M."/>
            <person name="Ohm R."/>
            <person name="Pangilinan J."/>
            <person name="Park H.-J."/>
            <person name="Ramirez L."/>
            <person name="Alfaro M."/>
            <person name="Sun H."/>
            <person name="Tritt A."/>
            <person name="Yoshinaga Y."/>
            <person name="Zwiers L.-H."/>
            <person name="Turgeon B."/>
            <person name="Goodwin S."/>
            <person name="Spatafora J."/>
            <person name="Crous P."/>
            <person name="Grigoriev I."/>
        </authorList>
    </citation>
    <scope>NUCLEOTIDE SEQUENCE</scope>
    <source>
        <strain evidence="1">CBS 260.36</strain>
    </source>
</reference>
<accession>A0A9P4J365</accession>
<protein>
    <submittedName>
        <fullName evidence="1">Phosphonoacetate hydrolase</fullName>
    </submittedName>
</protein>
<dbReference type="Gene3D" id="3.30.1360.110">
    <property type="entry name" value="Domain 2, Phosphonoacetate Hydrolase"/>
    <property type="match status" value="1"/>
</dbReference>
<dbReference type="SUPFAM" id="SSF53649">
    <property type="entry name" value="Alkaline phosphatase-like"/>
    <property type="match status" value="1"/>
</dbReference>
<evidence type="ECO:0000313" key="1">
    <source>
        <dbReference type="EMBL" id="KAF2151563.1"/>
    </source>
</evidence>
<keyword evidence="1" id="KW-0378">Hydrolase</keyword>
<dbReference type="InterPro" id="IPR017850">
    <property type="entry name" value="Alkaline_phosphatase_core_sf"/>
</dbReference>
<organism evidence="1 2">
    <name type="scientific">Myriangium duriaei CBS 260.36</name>
    <dbReference type="NCBI Taxonomy" id="1168546"/>
    <lineage>
        <taxon>Eukaryota</taxon>
        <taxon>Fungi</taxon>
        <taxon>Dikarya</taxon>
        <taxon>Ascomycota</taxon>
        <taxon>Pezizomycotina</taxon>
        <taxon>Dothideomycetes</taxon>
        <taxon>Dothideomycetidae</taxon>
        <taxon>Myriangiales</taxon>
        <taxon>Myriangiaceae</taxon>
        <taxon>Myriangium</taxon>
    </lineage>
</organism>
<dbReference type="GO" id="GO:0047400">
    <property type="term" value="F:phosphonoacetate hydrolase activity"/>
    <property type="evidence" value="ECO:0007669"/>
    <property type="project" value="InterPro"/>
</dbReference>
<proteinExistence type="predicted"/>
<gene>
    <name evidence="1" type="ORF">K461DRAFT_286597</name>
</gene>
<dbReference type="Proteomes" id="UP000799439">
    <property type="component" value="Unassembled WGS sequence"/>
</dbReference>
<dbReference type="PANTHER" id="PTHR10151:SF120">
    <property type="entry name" value="BIS(5'-ADENOSYL)-TRIPHOSPHATASE"/>
    <property type="match status" value="1"/>
</dbReference>
<dbReference type="InterPro" id="IPR023116">
    <property type="entry name" value="Phosphonoacetate_hydro_insert"/>
</dbReference>
<dbReference type="AlphaFoldDB" id="A0A9P4J365"/>
<dbReference type="OrthoDB" id="445007at2759"/>
<dbReference type="Pfam" id="PF01663">
    <property type="entry name" value="Phosphodiest"/>
    <property type="match status" value="1"/>
</dbReference>
<keyword evidence="2" id="KW-1185">Reference proteome</keyword>
<dbReference type="InterPro" id="IPR012710">
    <property type="entry name" value="Phosphonoacetate_hydro"/>
</dbReference>